<protein>
    <submittedName>
        <fullName evidence="4">Saccharopine dehydrogenase</fullName>
    </submittedName>
</protein>
<dbReference type="Pfam" id="PF03435">
    <property type="entry name" value="Sacchrp_dh_NADP"/>
    <property type="match status" value="1"/>
</dbReference>
<accession>A0A2P6NDL3</accession>
<dbReference type="Proteomes" id="UP000241769">
    <property type="component" value="Unassembled WGS sequence"/>
</dbReference>
<evidence type="ECO:0000256" key="2">
    <source>
        <dbReference type="SAM" id="Phobius"/>
    </source>
</evidence>
<keyword evidence="2" id="KW-1133">Transmembrane helix</keyword>
<feature type="transmembrane region" description="Helical" evidence="2">
    <location>
        <begin position="275"/>
        <end position="295"/>
    </location>
</feature>
<dbReference type="InterPro" id="IPR051276">
    <property type="entry name" value="Saccharopine_DH-like_oxidrdct"/>
</dbReference>
<dbReference type="InterPro" id="IPR005097">
    <property type="entry name" value="Sacchrp_dh_NADP-bd"/>
</dbReference>
<dbReference type="InParanoid" id="A0A2P6NDL3"/>
<evidence type="ECO:0000313" key="5">
    <source>
        <dbReference type="Proteomes" id="UP000241769"/>
    </source>
</evidence>
<keyword evidence="2" id="KW-0472">Membrane</keyword>
<dbReference type="GO" id="GO:0009247">
    <property type="term" value="P:glycolipid biosynthetic process"/>
    <property type="evidence" value="ECO:0007669"/>
    <property type="project" value="TreeGrafter"/>
</dbReference>
<evidence type="ECO:0000259" key="3">
    <source>
        <dbReference type="Pfam" id="PF03435"/>
    </source>
</evidence>
<comment type="caution">
    <text evidence="4">The sequence shown here is derived from an EMBL/GenBank/DDBJ whole genome shotgun (WGS) entry which is preliminary data.</text>
</comment>
<comment type="similarity">
    <text evidence="1">Belongs to the saccharopine dehydrogenase family.</text>
</comment>
<name>A0A2P6NDL3_9EUKA</name>
<keyword evidence="5" id="KW-1185">Reference proteome</keyword>
<dbReference type="Gene3D" id="3.40.50.720">
    <property type="entry name" value="NAD(P)-binding Rossmann-like Domain"/>
    <property type="match status" value="1"/>
</dbReference>
<dbReference type="EMBL" id="MDYQ01000111">
    <property type="protein sequence ID" value="PRP82053.1"/>
    <property type="molecule type" value="Genomic_DNA"/>
</dbReference>
<keyword evidence="2" id="KW-0812">Transmembrane</keyword>
<proteinExistence type="inferred from homology"/>
<sequence>MSNKQKREYQIVVWGASSVVGRQVAFYLAKHHSDLRWTIAGRSKQKLQKVVSELAAIHEPLSKIQPLYGDSDDRASLDKITSQTDVVISTVGPYALYGDHLVASCVHNATHYCDITGETWWVKKIIDSYHRQCEEKKTLVIHFCGLDSVPGDVGAKMMARHCETEGFTCEEVRGYFVDGKGDLASGTVLSLMGAYEQGKVGELLKPHLLCPPHCRKTGPKDGFLPAWDRSAKMWTAPYIMAPINTRAVRRTAAILGKEANFSEDFTYTEFFGTKWFAVAAAVSVVTLFTCLFLALPPARWLVKKFVLPRLQGPTQESIDNGFWDVKLLAKGKKKDGNSAVFYGTVRGNKDPGYGDTSAMLSEIAVYVARNREKCAKGGVLTPGVAVGEDIIDELRKTANICFDVTKTRWTK</sequence>
<dbReference type="AlphaFoldDB" id="A0A2P6NDL3"/>
<dbReference type="SUPFAM" id="SSF51735">
    <property type="entry name" value="NAD(P)-binding Rossmann-fold domains"/>
    <property type="match status" value="1"/>
</dbReference>
<evidence type="ECO:0000256" key="1">
    <source>
        <dbReference type="ARBA" id="ARBA00038048"/>
    </source>
</evidence>
<feature type="domain" description="Saccharopine dehydrogenase NADP binding" evidence="3">
    <location>
        <begin position="11"/>
        <end position="140"/>
    </location>
</feature>
<dbReference type="PANTHER" id="PTHR12286:SF5">
    <property type="entry name" value="SACCHAROPINE DEHYDROGENASE-LIKE OXIDOREDUCTASE"/>
    <property type="match status" value="1"/>
</dbReference>
<dbReference type="PANTHER" id="PTHR12286">
    <property type="entry name" value="SACCHAROPINE DEHYDROGENASE-LIKE OXIDOREDUCTASE"/>
    <property type="match status" value="1"/>
</dbReference>
<evidence type="ECO:0000313" key="4">
    <source>
        <dbReference type="EMBL" id="PRP82053.1"/>
    </source>
</evidence>
<gene>
    <name evidence="4" type="ORF">PROFUN_03743</name>
</gene>
<reference evidence="4 5" key="1">
    <citation type="journal article" date="2018" name="Genome Biol. Evol.">
        <title>Multiple Roots of Fruiting Body Formation in Amoebozoa.</title>
        <authorList>
            <person name="Hillmann F."/>
            <person name="Forbes G."/>
            <person name="Novohradska S."/>
            <person name="Ferling I."/>
            <person name="Riege K."/>
            <person name="Groth M."/>
            <person name="Westermann M."/>
            <person name="Marz M."/>
            <person name="Spaller T."/>
            <person name="Winckler T."/>
            <person name="Schaap P."/>
            <person name="Glockner G."/>
        </authorList>
    </citation>
    <scope>NUCLEOTIDE SEQUENCE [LARGE SCALE GENOMIC DNA]</scope>
    <source>
        <strain evidence="4 5">Jena</strain>
    </source>
</reference>
<organism evidence="4 5">
    <name type="scientific">Planoprotostelium fungivorum</name>
    <dbReference type="NCBI Taxonomy" id="1890364"/>
    <lineage>
        <taxon>Eukaryota</taxon>
        <taxon>Amoebozoa</taxon>
        <taxon>Evosea</taxon>
        <taxon>Variosea</taxon>
        <taxon>Cavosteliida</taxon>
        <taxon>Cavosteliaceae</taxon>
        <taxon>Planoprotostelium</taxon>
    </lineage>
</organism>
<dbReference type="InterPro" id="IPR036291">
    <property type="entry name" value="NAD(P)-bd_dom_sf"/>
</dbReference>
<dbReference type="OrthoDB" id="10268090at2759"/>
<dbReference type="GO" id="GO:0005886">
    <property type="term" value="C:plasma membrane"/>
    <property type="evidence" value="ECO:0007669"/>
    <property type="project" value="TreeGrafter"/>
</dbReference>